<accession>A0AAV0MWT9</accession>
<keyword evidence="9 10" id="KW-0472">Membrane</keyword>
<dbReference type="InterPro" id="IPR023298">
    <property type="entry name" value="ATPase_P-typ_TM_dom_sf"/>
</dbReference>
<evidence type="ECO:0000256" key="4">
    <source>
        <dbReference type="ARBA" id="ARBA00022723"/>
    </source>
</evidence>
<keyword evidence="7" id="KW-1278">Translocase</keyword>
<dbReference type="PROSITE" id="PS01229">
    <property type="entry name" value="COF_2"/>
    <property type="match status" value="1"/>
</dbReference>
<evidence type="ECO:0000259" key="12">
    <source>
        <dbReference type="PROSITE" id="PS50846"/>
    </source>
</evidence>
<feature type="transmembrane region" description="Helical" evidence="10">
    <location>
        <begin position="112"/>
        <end position="130"/>
    </location>
</feature>
<dbReference type="SUPFAM" id="SSF55008">
    <property type="entry name" value="HMA, heavy metal-associated domain"/>
    <property type="match status" value="1"/>
</dbReference>
<dbReference type="InterPro" id="IPR027256">
    <property type="entry name" value="P-typ_ATPase_IB"/>
</dbReference>
<dbReference type="SFLD" id="SFLDG00002">
    <property type="entry name" value="C1.7:_P-type_atpase_like"/>
    <property type="match status" value="1"/>
</dbReference>
<dbReference type="PRINTS" id="PR00943">
    <property type="entry name" value="CUATPASE"/>
</dbReference>
<evidence type="ECO:0000256" key="6">
    <source>
        <dbReference type="ARBA" id="ARBA00022840"/>
    </source>
</evidence>
<keyword evidence="8 10" id="KW-1133">Transmembrane helix</keyword>
<dbReference type="PROSITE" id="PS00154">
    <property type="entry name" value="ATPASE_E1_E2"/>
    <property type="match status" value="1"/>
</dbReference>
<feature type="compositionally biased region" description="Basic residues" evidence="11">
    <location>
        <begin position="810"/>
        <end position="829"/>
    </location>
</feature>
<dbReference type="InterPro" id="IPR036163">
    <property type="entry name" value="HMA_dom_sf"/>
</dbReference>
<feature type="transmembrane region" description="Helical" evidence="10">
    <location>
        <begin position="672"/>
        <end position="695"/>
    </location>
</feature>
<dbReference type="CDD" id="cd00371">
    <property type="entry name" value="HMA"/>
    <property type="match status" value="1"/>
</dbReference>
<dbReference type="InterPro" id="IPR059000">
    <property type="entry name" value="ATPase_P-type_domA"/>
</dbReference>
<comment type="caution">
    <text evidence="13">The sequence shown here is derived from an EMBL/GenBank/DDBJ whole genome shotgun (WGS) entry which is preliminary data.</text>
</comment>
<dbReference type="PROSITE" id="PS50846">
    <property type="entry name" value="HMA_2"/>
    <property type="match status" value="1"/>
</dbReference>
<dbReference type="GO" id="GO:0005524">
    <property type="term" value="F:ATP binding"/>
    <property type="evidence" value="ECO:0007669"/>
    <property type="project" value="UniProtKB-UniRule"/>
</dbReference>
<sequence length="930" mass="99922">MAKTLQKSYFDVLGICCSSEVPMIENILKPLAGVTEVSVIVPTRTVIVVHDAQVVSDLDIVKALNRARLQANVRVDGKGRSEKHWPSPYAVGSGILLLLSFVQFAYRPFRWVALGAVAVGIVPVMLKCVVSVRSLRIDTNILVLIAVAGTVGMGDYIEAGTIVFLFTIAEWLESRASHKAKAAMSVLMSMAPQKAVLAETGEEVEVDKVELNTILAVKAGETIPIDGIVVNGQCEVDEKTLTGESFPVSKQTDSTVWAGTINLNGHICIKTTSKAEDCVVAKMAKLVEAAQNSKSQTQRFIDRCAQYYTPAVIIISAAIALLPLAFQVHDKSRWFRLALVVLVSACPCALILSTPVATYCALTRAATAGVLIKGGDHLETLAKIKIMAFDKTGTITTGEFTVSDFHCLQQHDVNPRELAYWVSSIESKSSHPMAVALVEYSRSIGIEPSPDNVVDFQNFPGEGIHGKIDGRAIYIGNKRIAARAGCKTVAVPAVEEDSNTGKTIGYVYAGSTLVGKFSLSDTCRTGAAEALKDLSSMGIKSAMLTGDRQAAAWHVEKQLGNAFHAVRAELLPEDKATIIKEFKAEGPTAMIGDGLNDAPALATADVGISMGISGSALATETGHVILMSNDIRKVPEAIRLARKCYRKVIENTVMSMSTKAAVLVFAVAMHPLVWLAVLADVGTCLLVILNSMLLLHGATSQQKSGKCCDGHNHSHDHQDSKSHGQCHGHDHGAHHCHGHNHPPSHSHSHSHGHSACSHSHGHDHGHSSPNHNHDGAHNHNHAHSYHAHSHDHSCQSHDHSGHSHGPNGAGHKHSHQSHGHNHTHSHAHGGHCGSGHAVEMVSHPVGFGSSIIGMSGSKEGNHPNEQEKYDSISLCVPNDNPFDPDGDTHQHQHDHHGHSNHHHHHQGDGQSQCKGHTVIDMHGNERHEHH</sequence>
<dbReference type="InterPro" id="IPR001757">
    <property type="entry name" value="P_typ_ATPase"/>
</dbReference>
<dbReference type="Gene3D" id="3.40.1110.10">
    <property type="entry name" value="Calcium-transporting ATPase, cytoplasmic domain N"/>
    <property type="match status" value="1"/>
</dbReference>
<dbReference type="InterPro" id="IPR018303">
    <property type="entry name" value="ATPase_P-typ_P_site"/>
</dbReference>
<dbReference type="Pfam" id="PF00122">
    <property type="entry name" value="E1-E2_ATPase"/>
    <property type="match status" value="1"/>
</dbReference>
<keyword evidence="4 10" id="KW-0479">Metal-binding</keyword>
<feature type="transmembrane region" description="Helical" evidence="10">
    <location>
        <begin position="337"/>
        <end position="357"/>
    </location>
</feature>
<keyword evidence="3 10" id="KW-0812">Transmembrane</keyword>
<organism evidence="13 14">
    <name type="scientific">Linum tenue</name>
    <dbReference type="NCBI Taxonomy" id="586396"/>
    <lineage>
        <taxon>Eukaryota</taxon>
        <taxon>Viridiplantae</taxon>
        <taxon>Streptophyta</taxon>
        <taxon>Embryophyta</taxon>
        <taxon>Tracheophyta</taxon>
        <taxon>Spermatophyta</taxon>
        <taxon>Magnoliopsida</taxon>
        <taxon>eudicotyledons</taxon>
        <taxon>Gunneridae</taxon>
        <taxon>Pentapetalae</taxon>
        <taxon>rosids</taxon>
        <taxon>fabids</taxon>
        <taxon>Malpighiales</taxon>
        <taxon>Linaceae</taxon>
        <taxon>Linum</taxon>
    </lineage>
</organism>
<feature type="compositionally biased region" description="Basic and acidic residues" evidence="11">
    <location>
        <begin position="760"/>
        <end position="777"/>
    </location>
</feature>
<dbReference type="NCBIfam" id="TIGR01525">
    <property type="entry name" value="ATPase-IB_hvy"/>
    <property type="match status" value="1"/>
</dbReference>
<feature type="domain" description="HMA" evidence="12">
    <location>
        <begin position="6"/>
        <end position="72"/>
    </location>
</feature>
<dbReference type="FunFam" id="3.30.70.100:FF:000022">
    <property type="entry name" value="Putative cadmium/zinc-transporting ATPase 3"/>
    <property type="match status" value="1"/>
</dbReference>
<dbReference type="SFLD" id="SFLDF00027">
    <property type="entry name" value="p-type_atpase"/>
    <property type="match status" value="1"/>
</dbReference>
<reference evidence="13" key="1">
    <citation type="submission" date="2022-08" db="EMBL/GenBank/DDBJ databases">
        <authorList>
            <person name="Gutierrez-Valencia J."/>
        </authorList>
    </citation>
    <scope>NUCLEOTIDE SEQUENCE</scope>
</reference>
<comment type="subcellular location">
    <subcellularLocation>
        <location evidence="1">Membrane</location>
        <topology evidence="1">Multi-pass membrane protein</topology>
    </subcellularLocation>
</comment>
<evidence type="ECO:0000256" key="1">
    <source>
        <dbReference type="ARBA" id="ARBA00004141"/>
    </source>
</evidence>
<feature type="compositionally biased region" description="Basic residues" evidence="11">
    <location>
        <begin position="778"/>
        <end position="787"/>
    </location>
</feature>
<dbReference type="InterPro" id="IPR023299">
    <property type="entry name" value="ATPase_P-typ_cyto_dom_N"/>
</dbReference>
<dbReference type="SFLD" id="SFLDS00003">
    <property type="entry name" value="Haloacid_Dehalogenase"/>
    <property type="match status" value="1"/>
</dbReference>
<dbReference type="AlphaFoldDB" id="A0AAV0MWT9"/>
<gene>
    <name evidence="13" type="ORF">LITE_LOCUS30595</name>
</gene>
<evidence type="ECO:0000256" key="9">
    <source>
        <dbReference type="ARBA" id="ARBA00023136"/>
    </source>
</evidence>
<dbReference type="SUPFAM" id="SSF56784">
    <property type="entry name" value="HAD-like"/>
    <property type="match status" value="1"/>
</dbReference>
<dbReference type="Gene3D" id="2.70.150.10">
    <property type="entry name" value="Calcium-transporting ATPase, cytoplasmic transduction domain A"/>
    <property type="match status" value="1"/>
</dbReference>
<dbReference type="Gene3D" id="3.40.50.1000">
    <property type="entry name" value="HAD superfamily/HAD-like"/>
    <property type="match status" value="1"/>
</dbReference>
<dbReference type="PRINTS" id="PR00119">
    <property type="entry name" value="CATATPASE"/>
</dbReference>
<evidence type="ECO:0000256" key="10">
    <source>
        <dbReference type="RuleBase" id="RU362081"/>
    </source>
</evidence>
<dbReference type="InterPro" id="IPR006121">
    <property type="entry name" value="HMA_dom"/>
</dbReference>
<dbReference type="CDD" id="cd02079">
    <property type="entry name" value="P-type_ATPase_HM"/>
    <property type="match status" value="1"/>
</dbReference>
<dbReference type="GO" id="GO:0016887">
    <property type="term" value="F:ATP hydrolysis activity"/>
    <property type="evidence" value="ECO:0007669"/>
    <property type="project" value="InterPro"/>
</dbReference>
<feature type="region of interest" description="Disordered" evidence="11">
    <location>
        <begin position="873"/>
        <end position="916"/>
    </location>
</feature>
<evidence type="ECO:0000256" key="3">
    <source>
        <dbReference type="ARBA" id="ARBA00022692"/>
    </source>
</evidence>
<dbReference type="FunFam" id="2.70.150.10:FF:000002">
    <property type="entry name" value="Copper-transporting ATPase 1, putative"/>
    <property type="match status" value="1"/>
</dbReference>
<dbReference type="Proteomes" id="UP001154282">
    <property type="component" value="Unassembled WGS sequence"/>
</dbReference>
<evidence type="ECO:0000256" key="8">
    <source>
        <dbReference type="ARBA" id="ARBA00022989"/>
    </source>
</evidence>
<dbReference type="SUPFAM" id="SSF81653">
    <property type="entry name" value="Calcium ATPase, transduction domain A"/>
    <property type="match status" value="1"/>
</dbReference>
<keyword evidence="6 10" id="KW-0067">ATP-binding</keyword>
<feature type="compositionally biased region" description="Basic residues" evidence="11">
    <location>
        <begin position="734"/>
        <end position="752"/>
    </location>
</feature>
<dbReference type="Pfam" id="PF00702">
    <property type="entry name" value="Hydrolase"/>
    <property type="match status" value="1"/>
</dbReference>
<dbReference type="InterPro" id="IPR044492">
    <property type="entry name" value="P_typ_ATPase_HD_dom"/>
</dbReference>
<dbReference type="InterPro" id="IPR036412">
    <property type="entry name" value="HAD-like_sf"/>
</dbReference>
<keyword evidence="5 10" id="KW-0547">Nucleotide-binding</keyword>
<evidence type="ECO:0000313" key="13">
    <source>
        <dbReference type="EMBL" id="CAI0450658.1"/>
    </source>
</evidence>
<dbReference type="FunFam" id="3.40.1110.10:FF:000043">
    <property type="entry name" value="Putative cadmium/zinc-transporting ATPase 3"/>
    <property type="match status" value="1"/>
</dbReference>
<dbReference type="NCBIfam" id="TIGR01494">
    <property type="entry name" value="ATPase_P-type"/>
    <property type="match status" value="1"/>
</dbReference>
<evidence type="ECO:0000256" key="11">
    <source>
        <dbReference type="SAM" id="MobiDB-lite"/>
    </source>
</evidence>
<dbReference type="GO" id="GO:0019829">
    <property type="term" value="F:ATPase-coupled monoatomic cation transmembrane transporter activity"/>
    <property type="evidence" value="ECO:0007669"/>
    <property type="project" value="InterPro"/>
</dbReference>
<feature type="compositionally biased region" description="Basic and acidic residues" evidence="11">
    <location>
        <begin position="706"/>
        <end position="733"/>
    </location>
</feature>
<comment type="similarity">
    <text evidence="2 10">Belongs to the cation transport ATPase (P-type) (TC 3.A.3) family. Type IB subfamily.</text>
</comment>
<evidence type="ECO:0000256" key="7">
    <source>
        <dbReference type="ARBA" id="ARBA00022967"/>
    </source>
</evidence>
<dbReference type="Gene3D" id="3.30.70.100">
    <property type="match status" value="1"/>
</dbReference>
<feature type="transmembrane region" description="Helical" evidence="10">
    <location>
        <begin position="88"/>
        <end position="106"/>
    </location>
</feature>
<evidence type="ECO:0000313" key="14">
    <source>
        <dbReference type="Proteomes" id="UP001154282"/>
    </source>
</evidence>
<dbReference type="GO" id="GO:0046872">
    <property type="term" value="F:metal ion binding"/>
    <property type="evidence" value="ECO:0007669"/>
    <property type="project" value="UniProtKB-KW"/>
</dbReference>
<dbReference type="InterPro" id="IPR023214">
    <property type="entry name" value="HAD_sf"/>
</dbReference>
<proteinExistence type="inferred from homology"/>
<protein>
    <recommendedName>
        <fullName evidence="12">HMA domain-containing protein</fullName>
    </recommendedName>
</protein>
<feature type="region of interest" description="Disordered" evidence="11">
    <location>
        <begin position="704"/>
        <end position="838"/>
    </location>
</feature>
<evidence type="ECO:0000256" key="5">
    <source>
        <dbReference type="ARBA" id="ARBA00022741"/>
    </source>
</evidence>
<keyword evidence="14" id="KW-1185">Reference proteome</keyword>
<feature type="compositionally biased region" description="Basic residues" evidence="11">
    <location>
        <begin position="892"/>
        <end position="905"/>
    </location>
</feature>
<feature type="compositionally biased region" description="Basic and acidic residues" evidence="11">
    <location>
        <begin position="788"/>
        <end position="801"/>
    </location>
</feature>
<dbReference type="GO" id="GO:0016020">
    <property type="term" value="C:membrane"/>
    <property type="evidence" value="ECO:0007669"/>
    <property type="project" value="UniProtKB-SubCell"/>
</dbReference>
<dbReference type="SUPFAM" id="SSF81665">
    <property type="entry name" value="Calcium ATPase, transmembrane domain M"/>
    <property type="match status" value="1"/>
</dbReference>
<evidence type="ECO:0000256" key="2">
    <source>
        <dbReference type="ARBA" id="ARBA00006024"/>
    </source>
</evidence>
<dbReference type="PANTHER" id="PTHR48085">
    <property type="entry name" value="CADMIUM/ZINC-TRANSPORTING ATPASE HMA2-RELATED"/>
    <property type="match status" value="1"/>
</dbReference>
<dbReference type="PANTHER" id="PTHR48085:SF5">
    <property type="entry name" value="CADMIUM_ZINC-TRANSPORTING ATPASE HMA4-RELATED"/>
    <property type="match status" value="1"/>
</dbReference>
<dbReference type="InterPro" id="IPR051014">
    <property type="entry name" value="Cation_Transport_ATPase_IB"/>
</dbReference>
<dbReference type="InterPro" id="IPR008250">
    <property type="entry name" value="ATPase_P-typ_transduc_dom_A_sf"/>
</dbReference>
<feature type="transmembrane region" description="Helical" evidence="10">
    <location>
        <begin position="307"/>
        <end position="325"/>
    </location>
</feature>
<dbReference type="EMBL" id="CAMGYJ010000007">
    <property type="protein sequence ID" value="CAI0450658.1"/>
    <property type="molecule type" value="Genomic_DNA"/>
</dbReference>
<name>A0AAV0MWT9_9ROSI</name>
<dbReference type="NCBIfam" id="TIGR01512">
    <property type="entry name" value="ATPase-IB2_Cd"/>
    <property type="match status" value="1"/>
</dbReference>